<keyword evidence="4" id="KW-1185">Reference proteome</keyword>
<dbReference type="Pfam" id="PF04149">
    <property type="entry name" value="DUF397"/>
    <property type="match status" value="1"/>
</dbReference>
<evidence type="ECO:0000259" key="2">
    <source>
        <dbReference type="Pfam" id="PF04149"/>
    </source>
</evidence>
<gene>
    <name evidence="3" type="ORF">K1J60_21575</name>
</gene>
<protein>
    <submittedName>
        <fullName evidence="3">DUF397 domain-containing protein</fullName>
    </submittedName>
</protein>
<reference evidence="3 4" key="1">
    <citation type="submission" date="2021-08" db="EMBL/GenBank/DDBJ databases">
        <authorList>
            <person name="Ping M."/>
        </authorList>
    </citation>
    <scope>NUCLEOTIDE SEQUENCE [LARGE SCALE GENOMIC DNA]</scope>
    <source>
        <strain evidence="3 4">MG28</strain>
    </source>
</reference>
<accession>A0ABX8XSP3</accession>
<dbReference type="Proteomes" id="UP000827138">
    <property type="component" value="Chromosome"/>
</dbReference>
<name>A0ABX8XSP3_9ACTN</name>
<feature type="compositionally biased region" description="Polar residues" evidence="1">
    <location>
        <begin position="1"/>
        <end position="11"/>
    </location>
</feature>
<dbReference type="EMBL" id="CP080647">
    <property type="protein sequence ID" value="QYX78772.1"/>
    <property type="molecule type" value="Genomic_DNA"/>
</dbReference>
<evidence type="ECO:0000313" key="4">
    <source>
        <dbReference type="Proteomes" id="UP000827138"/>
    </source>
</evidence>
<dbReference type="RefSeq" id="WP_220647636.1">
    <property type="nucleotide sequence ID" value="NZ_CP080647.1"/>
</dbReference>
<organism evidence="3 4">
    <name type="scientific">Streptomyces akebiae</name>
    <dbReference type="NCBI Taxonomy" id="2865673"/>
    <lineage>
        <taxon>Bacteria</taxon>
        <taxon>Bacillati</taxon>
        <taxon>Actinomycetota</taxon>
        <taxon>Actinomycetes</taxon>
        <taxon>Kitasatosporales</taxon>
        <taxon>Streptomycetaceae</taxon>
        <taxon>Streptomyces</taxon>
    </lineage>
</organism>
<evidence type="ECO:0000313" key="3">
    <source>
        <dbReference type="EMBL" id="QYX78772.1"/>
    </source>
</evidence>
<feature type="region of interest" description="Disordered" evidence="1">
    <location>
        <begin position="1"/>
        <end position="22"/>
    </location>
</feature>
<sequence length="68" mass="7047">MSPTPWQKSSFSGGGEDTSCLEISTTPTTLHLRESDSPATILSPSATALHALLSALRNGSRTSTSLEG</sequence>
<proteinExistence type="predicted"/>
<feature type="domain" description="DUF397" evidence="2">
    <location>
        <begin position="5"/>
        <end position="57"/>
    </location>
</feature>
<dbReference type="InterPro" id="IPR007278">
    <property type="entry name" value="DUF397"/>
</dbReference>
<evidence type="ECO:0000256" key="1">
    <source>
        <dbReference type="SAM" id="MobiDB-lite"/>
    </source>
</evidence>